<evidence type="ECO:0000256" key="1">
    <source>
        <dbReference type="SAM" id="Phobius"/>
    </source>
</evidence>
<feature type="transmembrane region" description="Helical" evidence="1">
    <location>
        <begin position="20"/>
        <end position="43"/>
    </location>
</feature>
<organism evidence="2 3">
    <name type="scientific">Colocasia esculenta</name>
    <name type="common">Wild taro</name>
    <name type="synonym">Arum esculentum</name>
    <dbReference type="NCBI Taxonomy" id="4460"/>
    <lineage>
        <taxon>Eukaryota</taxon>
        <taxon>Viridiplantae</taxon>
        <taxon>Streptophyta</taxon>
        <taxon>Embryophyta</taxon>
        <taxon>Tracheophyta</taxon>
        <taxon>Spermatophyta</taxon>
        <taxon>Magnoliopsida</taxon>
        <taxon>Liliopsida</taxon>
        <taxon>Araceae</taxon>
        <taxon>Aroideae</taxon>
        <taxon>Colocasieae</taxon>
        <taxon>Colocasia</taxon>
    </lineage>
</organism>
<keyword evidence="1" id="KW-1133">Transmembrane helix</keyword>
<keyword evidence="1" id="KW-0472">Membrane</keyword>
<dbReference type="Proteomes" id="UP000652761">
    <property type="component" value="Unassembled WGS sequence"/>
</dbReference>
<dbReference type="AlphaFoldDB" id="A0A843WUS1"/>
<proteinExistence type="predicted"/>
<keyword evidence="1" id="KW-0812">Transmembrane</keyword>
<dbReference type="EMBL" id="NMUH01005029">
    <property type="protein sequence ID" value="MQM11606.1"/>
    <property type="molecule type" value="Genomic_DNA"/>
</dbReference>
<protein>
    <submittedName>
        <fullName evidence="2">Uncharacterized protein</fullName>
    </submittedName>
</protein>
<evidence type="ECO:0000313" key="2">
    <source>
        <dbReference type="EMBL" id="MQM11606.1"/>
    </source>
</evidence>
<name>A0A843WUS1_COLES</name>
<gene>
    <name evidence="2" type="ORF">Taro_044511</name>
</gene>
<comment type="caution">
    <text evidence="2">The sequence shown here is derived from an EMBL/GenBank/DDBJ whole genome shotgun (WGS) entry which is preliminary data.</text>
</comment>
<accession>A0A843WUS1</accession>
<feature type="transmembrane region" description="Helical" evidence="1">
    <location>
        <begin position="63"/>
        <end position="82"/>
    </location>
</feature>
<sequence>MFPRTVCCCSGEGFSQDCFVLVSAVAVLPQSLRCAVGLAGAFWRVFPRAVPWWFWWRFSQDRLALLLQFCLLQLCILVKVLPRIALCRFWRRFFPGVLCVCFGPPLCCPCGLRCSVGLGCILVRFSQDGSWRFLWRFSPKLLRVVLMSCRCLPVGLSVLQSTWALSVEGLCPWPCVWLPRWPACLVSHFQVSWPRWRDLCVPVA</sequence>
<evidence type="ECO:0000313" key="3">
    <source>
        <dbReference type="Proteomes" id="UP000652761"/>
    </source>
</evidence>
<reference evidence="2" key="1">
    <citation type="submission" date="2017-07" db="EMBL/GenBank/DDBJ databases">
        <title>Taro Niue Genome Assembly and Annotation.</title>
        <authorList>
            <person name="Atibalentja N."/>
            <person name="Keating K."/>
            <person name="Fields C.J."/>
        </authorList>
    </citation>
    <scope>NUCLEOTIDE SEQUENCE</scope>
    <source>
        <strain evidence="2">Niue_2</strain>
        <tissue evidence="2">Leaf</tissue>
    </source>
</reference>
<keyword evidence="3" id="KW-1185">Reference proteome</keyword>